<evidence type="ECO:0000256" key="5">
    <source>
        <dbReference type="HAMAP-Rule" id="MF_00844"/>
    </source>
</evidence>
<dbReference type="PANTHER" id="PTHR15239:SF6">
    <property type="entry name" value="RIBOSOME QUALITY CONTROL COMPLEX SUBUNIT NEMF"/>
    <property type="match status" value="1"/>
</dbReference>
<dbReference type="Gene3D" id="2.30.310.10">
    <property type="entry name" value="ibrinogen binding protein from staphylococcus aureus domain"/>
    <property type="match status" value="1"/>
</dbReference>
<comment type="function">
    <text evidence="5">Key component of the ribosome quality control system (RQC), a ribosome-associated complex that mediates the extraction of incompletely synthesized nascent chains from stalled ribosomes and their subsequent degradation. RqcH recruits Ala-charged tRNA, and with RqcP directs the elongation of stalled nascent chains on 50S ribosomal subunits, leading to non-templated C-terminal alanine extensions (Ala tail). The Ala tail promotes nascent chain degradation. May add between 1 and at least 8 Ala residues. Binds to stalled 50S ribosomal subunits.</text>
</comment>
<dbReference type="AlphaFoldDB" id="A0A830ZTP6"/>
<dbReference type="GO" id="GO:0019843">
    <property type="term" value="F:rRNA binding"/>
    <property type="evidence" value="ECO:0007669"/>
    <property type="project" value="UniProtKB-UniRule"/>
</dbReference>
<keyword evidence="5" id="KW-0175">Coiled coil</keyword>
<feature type="coiled-coil region" evidence="5">
    <location>
        <begin position="306"/>
        <end position="333"/>
    </location>
</feature>
<proteinExistence type="inferred from homology"/>
<dbReference type="HAMAP" id="MF_00844_B">
    <property type="entry name" value="RqcH_B"/>
    <property type="match status" value="1"/>
</dbReference>
<evidence type="ECO:0000256" key="4">
    <source>
        <dbReference type="ARBA" id="ARBA00022917"/>
    </source>
</evidence>
<dbReference type="Proteomes" id="UP000679848">
    <property type="component" value="Plasmid pMM59_01"/>
</dbReference>
<dbReference type="InterPro" id="IPR043682">
    <property type="entry name" value="RqcH_bacterial"/>
</dbReference>
<dbReference type="KEGG" id="pfaa:MM59RIKEN_33870"/>
<dbReference type="EMBL" id="AP023421">
    <property type="protein sequence ID" value="BCK86068.1"/>
    <property type="molecule type" value="Genomic_DNA"/>
</dbReference>
<evidence type="ECO:0000259" key="6">
    <source>
        <dbReference type="Pfam" id="PF05670"/>
    </source>
</evidence>
<keyword evidence="1 5" id="KW-0820">tRNA-binding</keyword>
<dbReference type="InterPro" id="IPR008532">
    <property type="entry name" value="NFACT_RNA-bd"/>
</dbReference>
<dbReference type="PANTHER" id="PTHR15239">
    <property type="entry name" value="NUCLEAR EXPORT MEDIATOR FACTOR NEMF"/>
    <property type="match status" value="1"/>
</dbReference>
<reference evidence="7" key="1">
    <citation type="submission" date="2020-09" db="EMBL/GenBank/DDBJ databases">
        <title>New species isolated from human feces.</title>
        <authorList>
            <person name="Kitahara M."/>
            <person name="Shigeno Y."/>
            <person name="Shime M."/>
            <person name="Matsumoto Y."/>
            <person name="Nakamura S."/>
            <person name="Motooka D."/>
            <person name="Fukuoka S."/>
            <person name="Nishikawa H."/>
            <person name="Benno Y."/>
        </authorList>
    </citation>
    <scope>NUCLEOTIDE SEQUENCE</scope>
    <source>
        <strain evidence="7">MM59</strain>
        <plasmid evidence="7">pMM59_01</plasmid>
    </source>
</reference>
<protein>
    <recommendedName>
        <fullName evidence="5">Rqc2 homolog RqcH</fullName>
        <shortName evidence="5">RqcH</shortName>
    </recommendedName>
</protein>
<keyword evidence="3 5" id="KW-0694">RNA-binding</keyword>
<sequence length="580" mass="66246">MALDAICLQAILEELRPKLLGLRVDKVQQPSRDQLILLLRGNRLLLNAGANAPRIQLTELVRENPAEPPMFCMLLRKHLVGGKVAEIIQPALERLVRLELDITDEFGRVGRRTLVLEAMGRRSNLILLDGEGRIIDCLRRVDADMSAQRQVLPGLYYQMPSGTGRLPIIEEMEESFLDKLSAANPERQLDAFLLDHYFGLSPLMARELAYRATGETDSRIFALGPDGGKRFWKTVSELLDIIKEKNFTPICLRKEGLAAEFACIPIRQYGAAMELVPYESFSALLDDFYAVREQQERTNQRGADLIRTVTTVRDRLRRKLAQQERDYLETQNRDHLRICGDLITANLYRMERGKGQLVCENFYDEAGGTISIPLDPLLTPQQNAAKYYKRYAKAKSAEHHLQEQMEIARRDIAYMESVLEAIQHAETEQDFLDIRAELREGGFLKKQGKKEIRRAARPRQFRTSSGFRVLVGRNNRQNDQLTMKEADYRDIWLHTQKIHGSHVILRTAGREVDADTLVEAAKIAAYYSQARESGNVPVDYTQVRYVKKPAGARPGMVTYQAYQTVYVTPEEALIQRLKES</sequence>
<comment type="subunit">
    <text evidence="5">Associates with stalled 50S ribosomal subunits. Binds to RqcP.</text>
</comment>
<evidence type="ECO:0000313" key="7">
    <source>
        <dbReference type="EMBL" id="BCK86068.1"/>
    </source>
</evidence>
<comment type="similarity">
    <text evidence="5">Belongs to the NEMF family.</text>
</comment>
<keyword evidence="7" id="KW-0614">Plasmid</keyword>
<dbReference type="RefSeq" id="WP_213543904.1">
    <property type="nucleotide sequence ID" value="NZ_AP023421.1"/>
</dbReference>
<dbReference type="InterPro" id="IPR051608">
    <property type="entry name" value="RQC_Subunit_NEMF"/>
</dbReference>
<feature type="domain" description="NFACT RNA-binding" evidence="6">
    <location>
        <begin position="460"/>
        <end position="551"/>
    </location>
</feature>
<evidence type="ECO:0000256" key="2">
    <source>
        <dbReference type="ARBA" id="ARBA00022730"/>
    </source>
</evidence>
<dbReference type="Pfam" id="PF05670">
    <property type="entry name" value="NFACT-R_1"/>
    <property type="match status" value="1"/>
</dbReference>
<evidence type="ECO:0000256" key="3">
    <source>
        <dbReference type="ARBA" id="ARBA00022884"/>
    </source>
</evidence>
<dbReference type="GO" id="GO:1990112">
    <property type="term" value="C:RQC complex"/>
    <property type="evidence" value="ECO:0007669"/>
    <property type="project" value="TreeGrafter"/>
</dbReference>
<dbReference type="Pfam" id="PF05833">
    <property type="entry name" value="NFACT_N"/>
    <property type="match status" value="1"/>
</dbReference>
<gene>
    <name evidence="7" type="primary">fbpA</name>
    <name evidence="5" type="synonym">rqcH</name>
    <name evidence="7" type="ORF">MM59RIKEN_33870</name>
</gene>
<keyword evidence="8" id="KW-1185">Reference proteome</keyword>
<accession>A0A830ZTP6</accession>
<evidence type="ECO:0000256" key="1">
    <source>
        <dbReference type="ARBA" id="ARBA00022555"/>
    </source>
</evidence>
<dbReference type="GO" id="GO:0072344">
    <property type="term" value="P:rescue of stalled ribosome"/>
    <property type="evidence" value="ECO:0007669"/>
    <property type="project" value="UniProtKB-UniRule"/>
</dbReference>
<evidence type="ECO:0000313" key="8">
    <source>
        <dbReference type="Proteomes" id="UP000679848"/>
    </source>
</evidence>
<dbReference type="GO" id="GO:0043023">
    <property type="term" value="F:ribosomal large subunit binding"/>
    <property type="evidence" value="ECO:0007669"/>
    <property type="project" value="UniProtKB-UniRule"/>
</dbReference>
<name>A0A830ZTP6_9FIRM</name>
<keyword evidence="2 5" id="KW-0699">rRNA-binding</keyword>
<keyword evidence="4 5" id="KW-0648">Protein biosynthesis</keyword>
<organism evidence="7 8">
    <name type="scientific">Pusillibacter faecalis</name>
    <dbReference type="NCBI Taxonomy" id="2714358"/>
    <lineage>
        <taxon>Bacteria</taxon>
        <taxon>Bacillati</taxon>
        <taxon>Bacillota</taxon>
        <taxon>Clostridia</taxon>
        <taxon>Eubacteriales</taxon>
        <taxon>Oscillospiraceae</taxon>
        <taxon>Pusillibacter</taxon>
    </lineage>
</organism>
<geneLocation type="plasmid" evidence="7 8">
    <name>pMM59_01</name>
</geneLocation>
<dbReference type="GO" id="GO:0000049">
    <property type="term" value="F:tRNA binding"/>
    <property type="evidence" value="ECO:0007669"/>
    <property type="project" value="UniProtKB-UniRule"/>
</dbReference>
<dbReference type="Gene3D" id="1.10.8.50">
    <property type="match status" value="1"/>
</dbReference>